<dbReference type="RefSeq" id="XP_007312606.1">
    <property type="nucleotide sequence ID" value="XM_007312544.1"/>
</dbReference>
<evidence type="ECO:0000313" key="1">
    <source>
        <dbReference type="EMBL" id="EGO30722.1"/>
    </source>
</evidence>
<reference evidence="1" key="1">
    <citation type="submission" date="2011-04" db="EMBL/GenBank/DDBJ databases">
        <title>Evolution of plant cell wall degrading machinery underlies the functional diversity of forest fungi.</title>
        <authorList>
            <consortium name="US DOE Joint Genome Institute (JGI-PGF)"/>
            <person name="Eastwood D.C."/>
            <person name="Floudas D."/>
            <person name="Binder M."/>
            <person name="Majcherczyk A."/>
            <person name="Schneider P."/>
            <person name="Aerts A."/>
            <person name="Asiegbu F.O."/>
            <person name="Baker S.E."/>
            <person name="Barry K."/>
            <person name="Bendiksby M."/>
            <person name="Blumentritt M."/>
            <person name="Coutinho P.M."/>
            <person name="Cullen D."/>
            <person name="Cullen D."/>
            <person name="Gathman A."/>
            <person name="Goodell B."/>
            <person name="Henrissat B."/>
            <person name="Ihrmark K."/>
            <person name="Kauserud H."/>
            <person name="Kohler A."/>
            <person name="LaButti K."/>
            <person name="Lapidus A."/>
            <person name="Lavin J.L."/>
            <person name="Lee Y.-H."/>
            <person name="Lindquist E."/>
            <person name="Lilly W."/>
            <person name="Lucas S."/>
            <person name="Morin E."/>
            <person name="Murat C."/>
            <person name="Oguiza J.A."/>
            <person name="Park J."/>
            <person name="Pisabarro A.G."/>
            <person name="Riley R."/>
            <person name="Rosling A."/>
            <person name="Salamov A."/>
            <person name="Schmidt O."/>
            <person name="Schmutz J."/>
            <person name="Skrede I."/>
            <person name="Stenlid J."/>
            <person name="Wiebenga A."/>
            <person name="Xie X."/>
            <person name="Kues U."/>
            <person name="Hibbett D.S."/>
            <person name="Hoffmeister D."/>
            <person name="Hogberg N."/>
            <person name="Martin F."/>
            <person name="Grigoriev I.V."/>
            <person name="Watkinson S.C."/>
        </authorList>
    </citation>
    <scope>NUCLEOTIDE SEQUENCE</scope>
    <source>
        <strain evidence="1">S7.9</strain>
    </source>
</reference>
<dbReference type="HOGENOM" id="CLU_179723_0_0_1"/>
<feature type="non-terminal residue" evidence="1">
    <location>
        <position position="1"/>
    </location>
</feature>
<dbReference type="GeneID" id="18810616"/>
<dbReference type="Proteomes" id="UP000008064">
    <property type="component" value="Unassembled WGS sequence"/>
</dbReference>
<dbReference type="EMBL" id="GL945428">
    <property type="protein sequence ID" value="EGO30722.1"/>
    <property type="molecule type" value="Genomic_DNA"/>
</dbReference>
<proteinExistence type="predicted"/>
<dbReference type="OrthoDB" id="3253623at2759"/>
<dbReference type="AlphaFoldDB" id="F8NCX8"/>
<name>F8NCX8_SERL9</name>
<sequence>KDIWDATALHKIKCPDGKPFAVRTPGASHLVFSLFVDWFNPYRNKKAGKIYSTGAIYMVLNLPTHLWYELENVYLVGLIPGPHKLKLHHMNNIL</sequence>
<accession>F8NCX8</accession>
<dbReference type="KEGG" id="sla:SERLADRAFT_375940"/>
<protein>
    <submittedName>
        <fullName evidence="1">Uncharacterized protein</fullName>
    </submittedName>
</protein>
<gene>
    <name evidence="1" type="ORF">SERLADRAFT_375940</name>
</gene>
<organism>
    <name type="scientific">Serpula lacrymans var. lacrymans (strain S7.9)</name>
    <name type="common">Dry rot fungus</name>
    <dbReference type="NCBI Taxonomy" id="578457"/>
    <lineage>
        <taxon>Eukaryota</taxon>
        <taxon>Fungi</taxon>
        <taxon>Dikarya</taxon>
        <taxon>Basidiomycota</taxon>
        <taxon>Agaricomycotina</taxon>
        <taxon>Agaricomycetes</taxon>
        <taxon>Agaricomycetidae</taxon>
        <taxon>Boletales</taxon>
        <taxon>Coniophorineae</taxon>
        <taxon>Serpulaceae</taxon>
        <taxon>Serpula</taxon>
    </lineage>
</organism>